<feature type="region of interest" description="Disordered" evidence="5">
    <location>
        <begin position="255"/>
        <end position="284"/>
    </location>
</feature>
<dbReference type="Pfam" id="PF02201">
    <property type="entry name" value="SWIB"/>
    <property type="match status" value="1"/>
</dbReference>
<feature type="domain" description="Plus3" evidence="6">
    <location>
        <begin position="424"/>
        <end position="557"/>
    </location>
</feature>
<feature type="compositionally biased region" description="Polar residues" evidence="5">
    <location>
        <begin position="255"/>
        <end position="274"/>
    </location>
</feature>
<dbReference type="SMART" id="SM00719">
    <property type="entry name" value="Plus3"/>
    <property type="match status" value="1"/>
</dbReference>
<keyword evidence="2" id="KW-0863">Zinc-finger</keyword>
<reference evidence="8" key="1">
    <citation type="submission" date="2023-04" db="EMBL/GenBank/DDBJ databases">
        <authorList>
            <person name="Vijverberg K."/>
            <person name="Xiong W."/>
            <person name="Schranz E."/>
        </authorList>
    </citation>
    <scope>NUCLEOTIDE SEQUENCE</scope>
</reference>
<dbReference type="PROSITE" id="PS51360">
    <property type="entry name" value="PLUS3"/>
    <property type="match status" value="1"/>
</dbReference>
<dbReference type="InterPro" id="IPR058668">
    <property type="entry name" value="NERD_dom"/>
</dbReference>
<dbReference type="SMART" id="SM00151">
    <property type="entry name" value="SWIB"/>
    <property type="match status" value="1"/>
</dbReference>
<dbReference type="Proteomes" id="UP001177003">
    <property type="component" value="Chromosome 2"/>
</dbReference>
<accession>A0AA35VNX3</accession>
<dbReference type="SUPFAM" id="SSF47592">
    <property type="entry name" value="SWIB/MDM2 domain"/>
    <property type="match status" value="1"/>
</dbReference>
<dbReference type="GO" id="GO:0003677">
    <property type="term" value="F:DNA binding"/>
    <property type="evidence" value="ECO:0007669"/>
    <property type="project" value="UniProtKB-KW"/>
</dbReference>
<sequence length="588" mass="66811">MMEVQNSGAESQSLDRSQPIQKTDGGQVGVVADGGGGGVKVEVGNAVGGAQVVKRKRGRPPRAQANQPSAKKIKEEDEDEDVCFICFDGGSLVLCDRRGCPKAYHPACIKRDEAFFQTKAKWNCGWHICSVCEKTSYHMCYTCTYSLCKGCSKKADFMCVRGDKGFCSICMKTITLIENSAQGKEVKVDFDDKTSWEYLFKVYWNYLKGKLSLTFSEIIAAQSPWERSETTPSIESTSHISASGRRSITLDTSFGNHEANNISKSSKTFEQTNEPPKETPSVVESKEWASKELLDFVSHMKNGDVSMLSQFDVQALLLDYIKRNNLRDPRKKTQIICDTRLKNLFGKPRVGHIEMLKLLELHFFIKEDDSSQKNRIENNTVSVKQVDADCKPDNMVMVSNKERRSHRKAEQQRVTQNKLDEYASIDVHNMNLIYLRRNLMEKIFQDSEKFHEKVVGSIVQIRISGSDQKDDMYRLVQVVGTTKADVPYKVGDKLVDVMLEVSNLDKKETVPIDTISNQELSEDECRRLRESIRCGLVRCFTVGEIQEKAMTLQSLLVDDRMEAEMLRLNHLRDRASEKRQKKGYPLVY</sequence>
<dbReference type="InterPro" id="IPR011011">
    <property type="entry name" value="Znf_FYVE_PHD"/>
</dbReference>
<dbReference type="FunFam" id="3.30.40.10:FF:000303">
    <property type="entry name" value="Zinc finger CCCH domain-containing protein 19"/>
    <property type="match status" value="1"/>
</dbReference>
<dbReference type="GO" id="GO:0008270">
    <property type="term" value="F:zinc ion binding"/>
    <property type="evidence" value="ECO:0007669"/>
    <property type="project" value="UniProtKB-KW"/>
</dbReference>
<organism evidence="8 9">
    <name type="scientific">Lactuca saligna</name>
    <name type="common">Willowleaf lettuce</name>
    <dbReference type="NCBI Taxonomy" id="75948"/>
    <lineage>
        <taxon>Eukaryota</taxon>
        <taxon>Viridiplantae</taxon>
        <taxon>Streptophyta</taxon>
        <taxon>Embryophyta</taxon>
        <taxon>Tracheophyta</taxon>
        <taxon>Spermatophyta</taxon>
        <taxon>Magnoliopsida</taxon>
        <taxon>eudicotyledons</taxon>
        <taxon>Gunneridae</taxon>
        <taxon>Pentapetalae</taxon>
        <taxon>asterids</taxon>
        <taxon>campanulids</taxon>
        <taxon>Asterales</taxon>
        <taxon>Asteraceae</taxon>
        <taxon>Cichorioideae</taxon>
        <taxon>Cichorieae</taxon>
        <taxon>Lactucinae</taxon>
        <taxon>Lactuca</taxon>
    </lineage>
</organism>
<dbReference type="PROSITE" id="PS51925">
    <property type="entry name" value="SWIB_MDM2"/>
    <property type="match status" value="1"/>
</dbReference>
<evidence type="ECO:0000313" key="8">
    <source>
        <dbReference type="EMBL" id="CAI9272304.1"/>
    </source>
</evidence>
<evidence type="ECO:0000313" key="9">
    <source>
        <dbReference type="Proteomes" id="UP001177003"/>
    </source>
</evidence>
<feature type="region of interest" description="Disordered" evidence="5">
    <location>
        <begin position="1"/>
        <end position="33"/>
    </location>
</feature>
<dbReference type="Pfam" id="PF03126">
    <property type="entry name" value="Plus-3"/>
    <property type="match status" value="1"/>
</dbReference>
<evidence type="ECO:0000256" key="3">
    <source>
        <dbReference type="ARBA" id="ARBA00022833"/>
    </source>
</evidence>
<dbReference type="AlphaFoldDB" id="A0AA35VNX3"/>
<dbReference type="InterPro" id="IPR003121">
    <property type="entry name" value="SWIB_MDM2_domain"/>
</dbReference>
<dbReference type="InterPro" id="IPR001965">
    <property type="entry name" value="Znf_PHD"/>
</dbReference>
<proteinExistence type="predicted"/>
<gene>
    <name evidence="8" type="ORF">LSALG_LOCUS12534</name>
</gene>
<dbReference type="Gene3D" id="3.90.70.200">
    <property type="entry name" value="Plus-3 domain"/>
    <property type="match status" value="1"/>
</dbReference>
<evidence type="ECO:0000256" key="5">
    <source>
        <dbReference type="SAM" id="MobiDB-lite"/>
    </source>
</evidence>
<dbReference type="InterPro" id="IPR004343">
    <property type="entry name" value="Plus-3_dom"/>
</dbReference>
<keyword evidence="9" id="KW-1185">Reference proteome</keyword>
<evidence type="ECO:0000259" key="6">
    <source>
        <dbReference type="PROSITE" id="PS51360"/>
    </source>
</evidence>
<dbReference type="InterPro" id="IPR036128">
    <property type="entry name" value="Plus3-like_sf"/>
</dbReference>
<dbReference type="Pfam" id="PF25980">
    <property type="entry name" value="NERD_plant"/>
    <property type="match status" value="1"/>
</dbReference>
<dbReference type="InterPro" id="IPR019835">
    <property type="entry name" value="SWIB_domain"/>
</dbReference>
<dbReference type="InterPro" id="IPR036885">
    <property type="entry name" value="SWIB_MDM2_dom_sf"/>
</dbReference>
<evidence type="ECO:0000259" key="7">
    <source>
        <dbReference type="PROSITE" id="PS51925"/>
    </source>
</evidence>
<protein>
    <submittedName>
        <fullName evidence="8">Uncharacterized protein</fullName>
    </submittedName>
</protein>
<keyword evidence="1" id="KW-0479">Metal-binding</keyword>
<dbReference type="InterPro" id="IPR013083">
    <property type="entry name" value="Znf_RING/FYVE/PHD"/>
</dbReference>
<evidence type="ECO:0000256" key="1">
    <source>
        <dbReference type="ARBA" id="ARBA00022723"/>
    </source>
</evidence>
<dbReference type="SMART" id="SM00249">
    <property type="entry name" value="PHD"/>
    <property type="match status" value="1"/>
</dbReference>
<dbReference type="Gene3D" id="1.10.245.10">
    <property type="entry name" value="SWIB/MDM2 domain"/>
    <property type="match status" value="1"/>
</dbReference>
<evidence type="ECO:0000256" key="2">
    <source>
        <dbReference type="ARBA" id="ARBA00022771"/>
    </source>
</evidence>
<dbReference type="CDD" id="cd10567">
    <property type="entry name" value="SWIB-MDM2_like"/>
    <property type="match status" value="1"/>
</dbReference>
<dbReference type="PANTHER" id="PTHR46695:SF19">
    <property type="entry name" value="CHROMATIN REGULATOR PHD FAMILY"/>
    <property type="match status" value="1"/>
</dbReference>
<name>A0AA35VNX3_LACSI</name>
<keyword evidence="3" id="KW-0862">Zinc</keyword>
<dbReference type="CDD" id="cd15568">
    <property type="entry name" value="PHD5_NSD"/>
    <property type="match status" value="1"/>
</dbReference>
<dbReference type="SUPFAM" id="SSF159042">
    <property type="entry name" value="Plus3-like"/>
    <property type="match status" value="1"/>
</dbReference>
<feature type="region of interest" description="Disordered" evidence="5">
    <location>
        <begin position="50"/>
        <end position="73"/>
    </location>
</feature>
<dbReference type="EMBL" id="OX465078">
    <property type="protein sequence ID" value="CAI9272304.1"/>
    <property type="molecule type" value="Genomic_DNA"/>
</dbReference>
<dbReference type="SUPFAM" id="SSF57903">
    <property type="entry name" value="FYVE/PHD zinc finger"/>
    <property type="match status" value="1"/>
</dbReference>
<keyword evidence="4" id="KW-0238">DNA-binding</keyword>
<dbReference type="PANTHER" id="PTHR46695">
    <property type="entry name" value="ZINC FINGER CCCH DOMAIN-CONTAINING PROTEIN 44-RELATED"/>
    <property type="match status" value="1"/>
</dbReference>
<feature type="compositionally biased region" description="Polar residues" evidence="5">
    <location>
        <begin position="1"/>
        <end position="21"/>
    </location>
</feature>
<feature type="domain" description="DM2" evidence="7">
    <location>
        <begin position="282"/>
        <end position="365"/>
    </location>
</feature>
<evidence type="ECO:0000256" key="4">
    <source>
        <dbReference type="ARBA" id="ARBA00023125"/>
    </source>
</evidence>
<dbReference type="Gene3D" id="3.30.40.10">
    <property type="entry name" value="Zinc/RING finger domain, C3HC4 (zinc finger)"/>
    <property type="match status" value="1"/>
</dbReference>